<dbReference type="Proteomes" id="UP000611762">
    <property type="component" value="Unassembled WGS sequence"/>
</dbReference>
<accession>A0A926DKZ4</accession>
<organism evidence="1 2">
    <name type="scientific">Congzhengia minquanensis</name>
    <dbReference type="NCBI Taxonomy" id="2763657"/>
    <lineage>
        <taxon>Bacteria</taxon>
        <taxon>Bacillati</taxon>
        <taxon>Bacillota</taxon>
        <taxon>Clostridia</taxon>
        <taxon>Eubacteriales</taxon>
        <taxon>Oscillospiraceae</taxon>
        <taxon>Congzhengia</taxon>
    </lineage>
</organism>
<protein>
    <submittedName>
        <fullName evidence="1">Uncharacterized protein</fullName>
    </submittedName>
</protein>
<dbReference type="AlphaFoldDB" id="A0A926DKZ4"/>
<sequence length="98" mass="10829">MSKCDCCGNEIRVFDIYKDCVLNEKSFNVCNSCSNKIDKWTKGELKSSEFISTETDMGLANTLIEIEKSHPNGLRATNPSEGLGFIGSALGFTCVIYF</sequence>
<name>A0A926DKZ4_9FIRM</name>
<proteinExistence type="predicted"/>
<dbReference type="EMBL" id="JACRSU010000002">
    <property type="protein sequence ID" value="MBC8540865.1"/>
    <property type="molecule type" value="Genomic_DNA"/>
</dbReference>
<reference evidence="1" key="1">
    <citation type="submission" date="2020-08" db="EMBL/GenBank/DDBJ databases">
        <title>Genome public.</title>
        <authorList>
            <person name="Liu C."/>
            <person name="Sun Q."/>
        </authorList>
    </citation>
    <scope>NUCLEOTIDE SEQUENCE</scope>
    <source>
        <strain evidence="1">H8</strain>
    </source>
</reference>
<gene>
    <name evidence="1" type="ORF">H8698_07725</name>
</gene>
<comment type="caution">
    <text evidence="1">The sequence shown here is derived from an EMBL/GenBank/DDBJ whole genome shotgun (WGS) entry which is preliminary data.</text>
</comment>
<dbReference type="RefSeq" id="WP_249312095.1">
    <property type="nucleotide sequence ID" value="NZ_JACRSU010000002.1"/>
</dbReference>
<keyword evidence="2" id="KW-1185">Reference proteome</keyword>
<evidence type="ECO:0000313" key="1">
    <source>
        <dbReference type="EMBL" id="MBC8540865.1"/>
    </source>
</evidence>
<evidence type="ECO:0000313" key="2">
    <source>
        <dbReference type="Proteomes" id="UP000611762"/>
    </source>
</evidence>